<protein>
    <recommendedName>
        <fullName evidence="4">DUF4175 domain-containing protein</fullName>
    </recommendedName>
</protein>
<keyword evidence="1" id="KW-0472">Membrane</keyword>
<accession>A0A7Y6JXT2</accession>
<dbReference type="EMBL" id="JAALDK010000001">
    <property type="protein sequence ID" value="NUY00731.1"/>
    <property type="molecule type" value="Genomic_DNA"/>
</dbReference>
<dbReference type="AlphaFoldDB" id="A0A7Y6JXT2"/>
<evidence type="ECO:0000313" key="3">
    <source>
        <dbReference type="Proteomes" id="UP000594380"/>
    </source>
</evidence>
<feature type="transmembrane region" description="Helical" evidence="1">
    <location>
        <begin position="38"/>
        <end position="58"/>
    </location>
</feature>
<reference evidence="2 3" key="1">
    <citation type="submission" date="2020-02" db="EMBL/GenBank/DDBJ databases">
        <title>Paraburkholderia simonii sp. nov. and Paraburkholderia youngii sp. nov. Brazilian and Mexican Mimosa-associated rhizobia.</title>
        <authorList>
            <person name="Mavima L."/>
            <person name="Beukes C.W."/>
            <person name="Chan W.Y."/>
            <person name="Palmer M."/>
            <person name="De Meyer S.E."/>
            <person name="James E.K."/>
            <person name="Venter S.N."/>
            <person name="Steenkamp E.T."/>
        </authorList>
    </citation>
    <scope>NUCLEOTIDE SEQUENCE [LARGE SCALE GENOMIC DNA]</scope>
    <source>
        <strain evidence="2 3">JPY169</strain>
    </source>
</reference>
<dbReference type="RefSeq" id="WP_176110514.1">
    <property type="nucleotide sequence ID" value="NZ_JAALDK010000001.1"/>
</dbReference>
<evidence type="ECO:0000313" key="2">
    <source>
        <dbReference type="EMBL" id="NUY00731.1"/>
    </source>
</evidence>
<evidence type="ECO:0000256" key="1">
    <source>
        <dbReference type="SAM" id="Phobius"/>
    </source>
</evidence>
<proteinExistence type="predicted"/>
<sequence length="96" mass="11080">MVDNEQAPKSGDRARSPSHEYWFPAKRYGWGWGFPVRWQGWVTLLAYFVLLGVVVFRVQPVVHPLTFALLVALLTAALTVVCWLKGEPPRWRWGKD</sequence>
<name>A0A7Y6JXT2_9BURK</name>
<comment type="caution">
    <text evidence="2">The sequence shown here is derived from an EMBL/GenBank/DDBJ whole genome shotgun (WGS) entry which is preliminary data.</text>
</comment>
<gene>
    <name evidence="2" type="ORF">G5S42_13685</name>
</gene>
<organism evidence="2 3">
    <name type="scientific">Paraburkholderia youngii</name>
    <dbReference type="NCBI Taxonomy" id="2782701"/>
    <lineage>
        <taxon>Bacteria</taxon>
        <taxon>Pseudomonadati</taxon>
        <taxon>Pseudomonadota</taxon>
        <taxon>Betaproteobacteria</taxon>
        <taxon>Burkholderiales</taxon>
        <taxon>Burkholderiaceae</taxon>
        <taxon>Paraburkholderia</taxon>
    </lineage>
</organism>
<dbReference type="Proteomes" id="UP000594380">
    <property type="component" value="Unassembled WGS sequence"/>
</dbReference>
<feature type="transmembrane region" description="Helical" evidence="1">
    <location>
        <begin position="65"/>
        <end position="86"/>
    </location>
</feature>
<keyword evidence="1" id="KW-0812">Transmembrane</keyword>
<evidence type="ECO:0008006" key="4">
    <source>
        <dbReference type="Google" id="ProtNLM"/>
    </source>
</evidence>
<keyword evidence="1" id="KW-1133">Transmembrane helix</keyword>
<dbReference type="GeneID" id="301107243"/>